<dbReference type="SUPFAM" id="SSF46785">
    <property type="entry name" value="Winged helix' DNA-binding domain"/>
    <property type="match status" value="1"/>
</dbReference>
<dbReference type="Pfam" id="PF03466">
    <property type="entry name" value="LysR_substrate"/>
    <property type="match status" value="1"/>
</dbReference>
<protein>
    <submittedName>
        <fullName evidence="7">LysR family transcriptional regulator</fullName>
    </submittedName>
</protein>
<reference evidence="7 8" key="1">
    <citation type="submission" date="2021-03" db="EMBL/GenBank/DDBJ databases">
        <title>The complete genome sequence of Acetobacter suratthaniensis TBRC 1719.</title>
        <authorList>
            <person name="Charoenyingcharoen P."/>
            <person name="Yukphan P."/>
        </authorList>
    </citation>
    <scope>NUCLEOTIDE SEQUENCE [LARGE SCALE GENOMIC DNA]</scope>
    <source>
        <strain evidence="7 8">TBRC 1719</strain>
    </source>
</reference>
<sequence>MALTLRQLRYFASVAEVGTISGAAMVLLVSQSTVTEALHELEAELGFRLFDRHARGVMLTRQGQQFFQRTQRILNDVANLGRMKNEETEALRGTLVLGVTPVVAGYVIPDLLTRFRAAFPSISVTLVEDQTDYLDHMLIGGELDLSIILRPASTVPHACGARVMGVSPHSVWLPQGHPLTEQPQISLRQLEKEPFITLVSDVLESRMLAAWERLSFRPSTYFRTSSIEAVRSLVAAGHGIAVLPQLIYRPWSLEGEKIERRPVQEELPTADLLLMWRRGLSLGVPAQYFMDMALQRSNRLARPPGGPTARQAETRPPPRKGAGLKEGEP</sequence>
<keyword evidence="8" id="KW-1185">Reference proteome</keyword>
<evidence type="ECO:0000259" key="6">
    <source>
        <dbReference type="PROSITE" id="PS50931"/>
    </source>
</evidence>
<accession>A0ABS3LLG1</accession>
<dbReference type="InterPro" id="IPR005119">
    <property type="entry name" value="LysR_subst-bd"/>
</dbReference>
<keyword evidence="4" id="KW-0804">Transcription</keyword>
<feature type="domain" description="HTH lysR-type" evidence="6">
    <location>
        <begin position="3"/>
        <end position="60"/>
    </location>
</feature>
<evidence type="ECO:0000256" key="5">
    <source>
        <dbReference type="SAM" id="MobiDB-lite"/>
    </source>
</evidence>
<feature type="region of interest" description="Disordered" evidence="5">
    <location>
        <begin position="299"/>
        <end position="329"/>
    </location>
</feature>
<dbReference type="Proteomes" id="UP000664399">
    <property type="component" value="Unassembled WGS sequence"/>
</dbReference>
<comment type="caution">
    <text evidence="7">The sequence shown here is derived from an EMBL/GenBank/DDBJ whole genome shotgun (WGS) entry which is preliminary data.</text>
</comment>
<keyword evidence="2" id="KW-0805">Transcription regulation</keyword>
<dbReference type="InterPro" id="IPR036390">
    <property type="entry name" value="WH_DNA-bd_sf"/>
</dbReference>
<name>A0ABS3LLG1_9PROT</name>
<dbReference type="Gene3D" id="3.40.190.10">
    <property type="entry name" value="Periplasmic binding protein-like II"/>
    <property type="match status" value="2"/>
</dbReference>
<evidence type="ECO:0000313" key="7">
    <source>
        <dbReference type="EMBL" id="MBO1328204.1"/>
    </source>
</evidence>
<evidence type="ECO:0000256" key="2">
    <source>
        <dbReference type="ARBA" id="ARBA00023015"/>
    </source>
</evidence>
<dbReference type="InterPro" id="IPR036388">
    <property type="entry name" value="WH-like_DNA-bd_sf"/>
</dbReference>
<evidence type="ECO:0000256" key="4">
    <source>
        <dbReference type="ARBA" id="ARBA00023163"/>
    </source>
</evidence>
<evidence type="ECO:0000313" key="8">
    <source>
        <dbReference type="Proteomes" id="UP000664399"/>
    </source>
</evidence>
<dbReference type="SUPFAM" id="SSF53850">
    <property type="entry name" value="Periplasmic binding protein-like II"/>
    <property type="match status" value="1"/>
</dbReference>
<proteinExistence type="inferred from homology"/>
<dbReference type="PROSITE" id="PS50931">
    <property type="entry name" value="HTH_LYSR"/>
    <property type="match status" value="1"/>
</dbReference>
<comment type="similarity">
    <text evidence="1">Belongs to the LysR transcriptional regulatory family.</text>
</comment>
<keyword evidence="3" id="KW-0238">DNA-binding</keyword>
<dbReference type="EMBL" id="JAFVMG010000005">
    <property type="protein sequence ID" value="MBO1328204.1"/>
    <property type="molecule type" value="Genomic_DNA"/>
</dbReference>
<dbReference type="Pfam" id="PF00126">
    <property type="entry name" value="HTH_1"/>
    <property type="match status" value="1"/>
</dbReference>
<evidence type="ECO:0000256" key="3">
    <source>
        <dbReference type="ARBA" id="ARBA00023125"/>
    </source>
</evidence>
<dbReference type="RefSeq" id="WP_207854044.1">
    <property type="nucleotide sequence ID" value="NZ_JAFVMG010000005.1"/>
</dbReference>
<dbReference type="InterPro" id="IPR000847">
    <property type="entry name" value="LysR_HTH_N"/>
</dbReference>
<dbReference type="PANTHER" id="PTHR30346:SF0">
    <property type="entry name" value="HCA OPERON TRANSCRIPTIONAL ACTIVATOR HCAR"/>
    <property type="match status" value="1"/>
</dbReference>
<dbReference type="Gene3D" id="1.10.10.10">
    <property type="entry name" value="Winged helix-like DNA-binding domain superfamily/Winged helix DNA-binding domain"/>
    <property type="match status" value="1"/>
</dbReference>
<evidence type="ECO:0000256" key="1">
    <source>
        <dbReference type="ARBA" id="ARBA00009437"/>
    </source>
</evidence>
<gene>
    <name evidence="7" type="ORF">J2D75_06905</name>
</gene>
<dbReference type="PANTHER" id="PTHR30346">
    <property type="entry name" value="TRANSCRIPTIONAL DUAL REGULATOR HCAR-RELATED"/>
    <property type="match status" value="1"/>
</dbReference>
<organism evidence="7 8">
    <name type="scientific">Acetobacter suratthaniensis</name>
    <dbReference type="NCBI Taxonomy" id="1502841"/>
    <lineage>
        <taxon>Bacteria</taxon>
        <taxon>Pseudomonadati</taxon>
        <taxon>Pseudomonadota</taxon>
        <taxon>Alphaproteobacteria</taxon>
        <taxon>Acetobacterales</taxon>
        <taxon>Acetobacteraceae</taxon>
        <taxon>Acetobacter</taxon>
    </lineage>
</organism>